<dbReference type="Proteomes" id="UP000093080">
    <property type="component" value="Unassembled WGS sequence"/>
</dbReference>
<organism evidence="1 2">
    <name type="scientific">Dissulfuribacter thermophilus</name>
    <dbReference type="NCBI Taxonomy" id="1156395"/>
    <lineage>
        <taxon>Bacteria</taxon>
        <taxon>Pseudomonadati</taxon>
        <taxon>Thermodesulfobacteriota</taxon>
        <taxon>Dissulfuribacteria</taxon>
        <taxon>Dissulfuribacterales</taxon>
        <taxon>Dissulfuribacteraceae</taxon>
        <taxon>Dissulfuribacter</taxon>
    </lineage>
</organism>
<evidence type="ECO:0000313" key="1">
    <source>
        <dbReference type="EMBL" id="OCC15259.1"/>
    </source>
</evidence>
<gene>
    <name evidence="1" type="ORF">DBT_1382</name>
</gene>
<comment type="caution">
    <text evidence="1">The sequence shown here is derived from an EMBL/GenBank/DDBJ whole genome shotgun (WGS) entry which is preliminary data.</text>
</comment>
<name>A0A1B9F5P7_9BACT</name>
<protein>
    <submittedName>
        <fullName evidence="1">Uncharacterized protein</fullName>
    </submittedName>
</protein>
<sequence length="37" mass="4407">MLRHTTSFFLSLFNKKGIGLSQLFLDKKFFINMIELK</sequence>
<evidence type="ECO:0000313" key="2">
    <source>
        <dbReference type="Proteomes" id="UP000093080"/>
    </source>
</evidence>
<reference evidence="1 2" key="1">
    <citation type="submission" date="2016-06" db="EMBL/GenBank/DDBJ databases">
        <title>Respiratory ammonification of nitrate coupled to the oxidation of elemental sulfur in deep-sea autotrophic thermophilic bacteria.</title>
        <authorList>
            <person name="Slobodkina G.B."/>
            <person name="Mardanov A.V."/>
            <person name="Ravin N.V."/>
            <person name="Frolova A.A."/>
            <person name="Viryasiv M.B."/>
            <person name="Chernyh N.A."/>
            <person name="Bonch-Osmolovskaya E.A."/>
            <person name="Slobodkin A.I."/>
        </authorList>
    </citation>
    <scope>NUCLEOTIDE SEQUENCE [LARGE SCALE GENOMIC DNA]</scope>
    <source>
        <strain evidence="1 2">S69</strain>
    </source>
</reference>
<accession>A0A1B9F5P7</accession>
<dbReference type="EMBL" id="MAGO01000006">
    <property type="protein sequence ID" value="OCC15259.1"/>
    <property type="molecule type" value="Genomic_DNA"/>
</dbReference>
<dbReference type="AlphaFoldDB" id="A0A1B9F5P7"/>
<keyword evidence="2" id="KW-1185">Reference proteome</keyword>
<dbReference type="STRING" id="1156395.DBT_1382"/>
<proteinExistence type="predicted"/>